<keyword evidence="2" id="KW-0560">Oxidoreductase</keyword>
<dbReference type="InterPro" id="IPR050097">
    <property type="entry name" value="Ferredoxin-NADP_redctase_2"/>
</dbReference>
<evidence type="ECO:0000256" key="2">
    <source>
        <dbReference type="ARBA" id="ARBA00023002"/>
    </source>
</evidence>
<proteinExistence type="predicted"/>
<dbReference type="KEGG" id="nps:KRR39_05580"/>
<evidence type="ECO:0000313" key="4">
    <source>
        <dbReference type="Proteomes" id="UP000683575"/>
    </source>
</evidence>
<dbReference type="Pfam" id="PF12831">
    <property type="entry name" value="FAD_oxidored"/>
    <property type="match status" value="1"/>
</dbReference>
<dbReference type="Proteomes" id="UP000683575">
    <property type="component" value="Chromosome"/>
</dbReference>
<protein>
    <submittedName>
        <fullName evidence="3">FAD-dependent oxidoreductase</fullName>
    </submittedName>
</protein>
<dbReference type="PANTHER" id="PTHR48105">
    <property type="entry name" value="THIOREDOXIN REDUCTASE 1-RELATED-RELATED"/>
    <property type="match status" value="1"/>
</dbReference>
<dbReference type="EMBL" id="CP077062">
    <property type="protein sequence ID" value="QWZ09256.1"/>
    <property type="molecule type" value="Genomic_DNA"/>
</dbReference>
<reference evidence="3" key="1">
    <citation type="submission" date="2021-06" db="EMBL/GenBank/DDBJ databases">
        <title>Complete genome sequence of Nocardioides sp. G188.</title>
        <authorList>
            <person name="Im W.-T."/>
        </authorList>
    </citation>
    <scope>NUCLEOTIDE SEQUENCE</scope>
    <source>
        <strain evidence="3">G188</strain>
    </source>
</reference>
<evidence type="ECO:0000256" key="1">
    <source>
        <dbReference type="ARBA" id="ARBA00022630"/>
    </source>
</evidence>
<evidence type="ECO:0000313" key="3">
    <source>
        <dbReference type="EMBL" id="QWZ09256.1"/>
    </source>
</evidence>
<keyword evidence="1" id="KW-0285">Flavoprotein</keyword>
<dbReference type="AlphaFoldDB" id="A0A975T0I8"/>
<dbReference type="GO" id="GO:0016491">
    <property type="term" value="F:oxidoreductase activity"/>
    <property type="evidence" value="ECO:0007669"/>
    <property type="project" value="UniProtKB-KW"/>
</dbReference>
<name>A0A975T0I8_9ACTN</name>
<accession>A0A975T0I8</accession>
<dbReference type="RefSeq" id="WP_216941102.1">
    <property type="nucleotide sequence ID" value="NZ_CP077062.1"/>
</dbReference>
<sequence length="444" mass="47090">MPTTLPGPGRPLLLAVDADPAQLGRIETELQHSFGGDYRVGGETTVADAGRVLRDAHDRDDVVALVLVDRGFLDEARSDLFELVRRLHPDARRALLIDWRDWVDRGAAQAVLHAMAVEHVGHYVLMPWIPGDELFHRTVAELVQEWSRGAAWPMREVVVVAAPGSARAYAISDLLTRNGIPHAFRDRASQLGREVLERTGSGRAGVAVWMPALGGRTLVDPTDAELVEAWGVPTTLAEDQRTFDALVVGGGPAGLAAAVHASSEGLRTLVVEQESLGGQVGASSLIRNYLGFLRGISGAELAQHGYQQAWVFGAHFVLTREVDHVGRQDGGFVAHVAGIGTVRAGGVVVATGVPDRGPDAAPRTDWLPEDVARDRHGFLLTGADAAASGWSSGRMPHPHETTVPGLFAVGDVRCGSVKGVACAVGEGSAVVAQLQQYLGTLARA</sequence>
<keyword evidence="4" id="KW-1185">Reference proteome</keyword>
<gene>
    <name evidence="3" type="ORF">KRR39_05580</name>
</gene>
<organism evidence="3 4">
    <name type="scientific">Nocardioides panacis</name>
    <dbReference type="NCBI Taxonomy" id="2849501"/>
    <lineage>
        <taxon>Bacteria</taxon>
        <taxon>Bacillati</taxon>
        <taxon>Actinomycetota</taxon>
        <taxon>Actinomycetes</taxon>
        <taxon>Propionibacteriales</taxon>
        <taxon>Nocardioidaceae</taxon>
        <taxon>Nocardioides</taxon>
    </lineage>
</organism>